<evidence type="ECO:0000256" key="6">
    <source>
        <dbReference type="RuleBase" id="RU003943"/>
    </source>
</evidence>
<comment type="caution">
    <text evidence="9">The sequence shown here is derived from an EMBL/GenBank/DDBJ whole genome shotgun (WGS) entry which is preliminary data.</text>
</comment>
<dbReference type="GO" id="GO:0055085">
    <property type="term" value="P:transmembrane transport"/>
    <property type="evidence" value="ECO:0007669"/>
    <property type="project" value="InterPro"/>
</dbReference>
<feature type="transmembrane region" description="Helical" evidence="8">
    <location>
        <begin position="106"/>
        <end position="127"/>
    </location>
</feature>
<accession>A0A7M4DQP3</accession>
<feature type="region of interest" description="Disordered" evidence="7">
    <location>
        <begin position="286"/>
        <end position="308"/>
    </location>
</feature>
<dbReference type="CDD" id="cd06550">
    <property type="entry name" value="TM_ABC_iron-siderophores_like"/>
    <property type="match status" value="1"/>
</dbReference>
<evidence type="ECO:0000256" key="3">
    <source>
        <dbReference type="ARBA" id="ARBA00022692"/>
    </source>
</evidence>
<dbReference type="Proteomes" id="UP000419743">
    <property type="component" value="Unassembled WGS sequence"/>
</dbReference>
<reference evidence="9 10" key="1">
    <citation type="submission" date="2019-11" db="EMBL/GenBank/DDBJ databases">
        <authorList>
            <person name="Criscuolo A."/>
        </authorList>
    </citation>
    <scope>NUCLEOTIDE SEQUENCE [LARGE SCALE GENOMIC DNA]</scope>
    <source>
        <strain evidence="9">CIP111667</strain>
    </source>
</reference>
<evidence type="ECO:0000256" key="7">
    <source>
        <dbReference type="SAM" id="MobiDB-lite"/>
    </source>
</evidence>
<evidence type="ECO:0000313" key="9">
    <source>
        <dbReference type="EMBL" id="VZO39787.1"/>
    </source>
</evidence>
<dbReference type="PANTHER" id="PTHR30477:SF0">
    <property type="entry name" value="METAL TRANSPORT SYSTEM MEMBRANE PROTEIN TM_0125-RELATED"/>
    <property type="match status" value="1"/>
</dbReference>
<sequence>MSLIDSLISVVSSPMLQRSLIAALVVGLAAPVIGTYLVQRRLSLLGDGVGHVALTGVAMGWLVGSWTGAEPNDAYAVLGAVIAAVIGAILIEVVRSRGRTSGDVALALLFYGGIAGGVVIISLAGGTNANLTAYLFGSLATITTGDLVMTIVMAAVIMAVGIGLRTALFAVSQDEEFARSTGLPVQVLNILIAVVAALTVTVSMRVVGLLLVSALMIVPVAIAQLVTSSFRRTMFTAMGVGAAVCVIGLVITFFHRLAPGATIVVLAICVYAVIAAVRPLLGAGRGRAADPHPDMDDDVNVSNAGAQE</sequence>
<feature type="transmembrane region" description="Helical" evidence="8">
    <location>
        <begin position="20"/>
        <end position="38"/>
    </location>
</feature>
<dbReference type="AlphaFoldDB" id="A0A7M4DQP3"/>
<keyword evidence="3 6" id="KW-0812">Transmembrane</keyword>
<keyword evidence="4 8" id="KW-1133">Transmembrane helix</keyword>
<feature type="transmembrane region" description="Helical" evidence="8">
    <location>
        <begin position="147"/>
        <end position="171"/>
    </location>
</feature>
<keyword evidence="6" id="KW-0813">Transport</keyword>
<evidence type="ECO:0000256" key="4">
    <source>
        <dbReference type="ARBA" id="ARBA00022989"/>
    </source>
</evidence>
<dbReference type="Gene3D" id="1.10.3470.10">
    <property type="entry name" value="ABC transporter involved in vitamin B12 uptake, BtuC"/>
    <property type="match status" value="1"/>
</dbReference>
<dbReference type="InterPro" id="IPR001626">
    <property type="entry name" value="ABC_TroCD"/>
</dbReference>
<evidence type="ECO:0000256" key="2">
    <source>
        <dbReference type="ARBA" id="ARBA00008034"/>
    </source>
</evidence>
<dbReference type="SUPFAM" id="SSF81345">
    <property type="entry name" value="ABC transporter involved in vitamin B12 uptake, BtuC"/>
    <property type="match status" value="1"/>
</dbReference>
<dbReference type="Pfam" id="PF00950">
    <property type="entry name" value="ABC-3"/>
    <property type="match status" value="1"/>
</dbReference>
<feature type="transmembrane region" description="Helical" evidence="8">
    <location>
        <begin position="75"/>
        <end position="94"/>
    </location>
</feature>
<dbReference type="GO" id="GO:0043190">
    <property type="term" value="C:ATP-binding cassette (ABC) transporter complex"/>
    <property type="evidence" value="ECO:0007669"/>
    <property type="project" value="InterPro"/>
</dbReference>
<comment type="subcellular location">
    <subcellularLocation>
        <location evidence="6">Cell membrane</location>
        <topology evidence="6">Multi-pass membrane protein</topology>
    </subcellularLocation>
    <subcellularLocation>
        <location evidence="1">Membrane</location>
        <topology evidence="1">Multi-pass membrane protein</topology>
    </subcellularLocation>
</comment>
<evidence type="ECO:0000256" key="8">
    <source>
        <dbReference type="SAM" id="Phobius"/>
    </source>
</evidence>
<proteinExistence type="inferred from homology"/>
<evidence type="ECO:0000256" key="5">
    <source>
        <dbReference type="ARBA" id="ARBA00023136"/>
    </source>
</evidence>
<protein>
    <submittedName>
        <fullName evidence="9">High-affinity zinc uptake system membrane protein ZnuB</fullName>
    </submittedName>
</protein>
<organism evidence="9 10">
    <name type="scientific">Occultella aeris</name>
    <dbReference type="NCBI Taxonomy" id="2761496"/>
    <lineage>
        <taxon>Bacteria</taxon>
        <taxon>Bacillati</taxon>
        <taxon>Actinomycetota</taxon>
        <taxon>Actinomycetes</taxon>
        <taxon>Micrococcales</taxon>
        <taxon>Ruaniaceae</taxon>
        <taxon>Occultella</taxon>
    </lineage>
</organism>
<feature type="transmembrane region" description="Helical" evidence="8">
    <location>
        <begin position="50"/>
        <end position="69"/>
    </location>
</feature>
<feature type="transmembrane region" description="Helical" evidence="8">
    <location>
        <begin position="206"/>
        <end position="227"/>
    </location>
</feature>
<evidence type="ECO:0000313" key="10">
    <source>
        <dbReference type="Proteomes" id="UP000419743"/>
    </source>
</evidence>
<gene>
    <name evidence="9" type="primary">znuB</name>
    <name evidence="9" type="ORF">HALOF300_04484</name>
</gene>
<dbReference type="EMBL" id="CACRYJ010000063">
    <property type="protein sequence ID" value="VZO39787.1"/>
    <property type="molecule type" value="Genomic_DNA"/>
</dbReference>
<keyword evidence="5 8" id="KW-0472">Membrane</keyword>
<keyword evidence="10" id="KW-1185">Reference proteome</keyword>
<dbReference type="PANTHER" id="PTHR30477">
    <property type="entry name" value="ABC-TRANSPORTER METAL-BINDING PROTEIN"/>
    <property type="match status" value="1"/>
</dbReference>
<feature type="transmembrane region" description="Helical" evidence="8">
    <location>
        <begin position="260"/>
        <end position="281"/>
    </location>
</feature>
<evidence type="ECO:0000256" key="1">
    <source>
        <dbReference type="ARBA" id="ARBA00004141"/>
    </source>
</evidence>
<name>A0A7M4DQP3_9MICO</name>
<dbReference type="InterPro" id="IPR037294">
    <property type="entry name" value="ABC_BtuC-like"/>
</dbReference>
<dbReference type="RefSeq" id="WP_156743090.1">
    <property type="nucleotide sequence ID" value="NZ_CACRYJ010000063.1"/>
</dbReference>
<feature type="transmembrane region" description="Helical" evidence="8">
    <location>
        <begin position="234"/>
        <end position="254"/>
    </location>
</feature>
<feature type="transmembrane region" description="Helical" evidence="8">
    <location>
        <begin position="183"/>
        <end position="200"/>
    </location>
</feature>
<comment type="similarity">
    <text evidence="2 6">Belongs to the ABC-3 integral membrane protein family.</text>
</comment>
<dbReference type="GO" id="GO:0010043">
    <property type="term" value="P:response to zinc ion"/>
    <property type="evidence" value="ECO:0007669"/>
    <property type="project" value="TreeGrafter"/>
</dbReference>